<evidence type="ECO:0000313" key="3">
    <source>
        <dbReference type="WBParaSite" id="EgrG_002059000"/>
    </source>
</evidence>
<dbReference type="WBParaSite" id="EgrG_002059000">
    <property type="protein sequence ID" value="EgrG_002059000"/>
    <property type="gene ID" value="EgrG_002059000"/>
</dbReference>
<sequence length="244" mass="26595">MDGAGASDLHRAVIASWIGGCDSRLSACVCVMVQAWSAMLSRRVAVVSVEAADVSRGGAATGADLGGSSKYPIENCEGRGGGEFPGTVEPLLPLIEACWMLMECGPAAGYLSLCLPTHLFVSWSACLTHHPATLLHLSVSFQQRHELWRWNVCAVLRSVRELIAIATSSEMLKLAPLFLLLLLLLSLCGEFLLAEPVQRPCFLPIDEWMGRSASGWVSGLANWLTNPRRRLHTRCSYRFIDQRG</sequence>
<name>A0A068X579_ECHGR</name>
<reference evidence="3" key="3">
    <citation type="submission" date="2020-10" db="UniProtKB">
        <authorList>
            <consortium name="WormBaseParasite"/>
        </authorList>
    </citation>
    <scope>IDENTIFICATION</scope>
</reference>
<dbReference type="AlphaFoldDB" id="A0A068X579"/>
<gene>
    <name evidence="1" type="ORF">EgrG_002059000</name>
</gene>
<organism evidence="1">
    <name type="scientific">Echinococcus granulosus</name>
    <name type="common">Hydatid tapeworm</name>
    <dbReference type="NCBI Taxonomy" id="6210"/>
    <lineage>
        <taxon>Eukaryota</taxon>
        <taxon>Metazoa</taxon>
        <taxon>Spiralia</taxon>
        <taxon>Lophotrochozoa</taxon>
        <taxon>Platyhelminthes</taxon>
        <taxon>Cestoda</taxon>
        <taxon>Eucestoda</taxon>
        <taxon>Cyclophyllidea</taxon>
        <taxon>Taeniidae</taxon>
        <taxon>Echinococcus</taxon>
        <taxon>Echinococcus granulosus group</taxon>
    </lineage>
</organism>
<reference evidence="1" key="2">
    <citation type="submission" date="2014-06" db="EMBL/GenBank/DDBJ databases">
        <authorList>
            <person name="Aslett M."/>
        </authorList>
    </citation>
    <scope>NUCLEOTIDE SEQUENCE</scope>
</reference>
<evidence type="ECO:0000313" key="1">
    <source>
        <dbReference type="EMBL" id="CDS25090.1"/>
    </source>
</evidence>
<protein>
    <submittedName>
        <fullName evidence="3">Secreted protein</fullName>
    </submittedName>
</protein>
<dbReference type="EMBL" id="LK028716">
    <property type="protein sequence ID" value="CDS25090.1"/>
    <property type="molecule type" value="Genomic_DNA"/>
</dbReference>
<evidence type="ECO:0000313" key="2">
    <source>
        <dbReference type="Proteomes" id="UP000492820"/>
    </source>
</evidence>
<accession>A0A068X579</accession>
<proteinExistence type="predicted"/>
<reference evidence="1 2" key="1">
    <citation type="journal article" date="2013" name="Nature">
        <title>The genomes of four tapeworm species reveal adaptations to parasitism.</title>
        <authorList>
            <person name="Tsai I.J."/>
            <person name="Zarowiecki M."/>
            <person name="Holroyd N."/>
            <person name="Garciarrubio A."/>
            <person name="Sanchez-Flores A."/>
            <person name="Brooks K.L."/>
            <person name="Tracey A."/>
            <person name="Bobes R.J."/>
            <person name="Fragoso G."/>
            <person name="Sciutto E."/>
            <person name="Aslett M."/>
            <person name="Beasley H."/>
            <person name="Bennett H.M."/>
            <person name="Cai J."/>
            <person name="Camicia F."/>
            <person name="Clark R."/>
            <person name="Cucher M."/>
            <person name="De Silva N."/>
            <person name="Day T.A."/>
            <person name="Deplazes P."/>
            <person name="Estrada K."/>
            <person name="Fernandez C."/>
            <person name="Holland P.W."/>
            <person name="Hou J."/>
            <person name="Hu S."/>
            <person name="Huckvale T."/>
            <person name="Hung S.S."/>
            <person name="Kamenetzky L."/>
            <person name="Keane J.A."/>
            <person name="Kiss F."/>
            <person name="Koziol U."/>
            <person name="Lambert O."/>
            <person name="Liu K."/>
            <person name="Luo X."/>
            <person name="Luo Y."/>
            <person name="Macchiaroli N."/>
            <person name="Nichol S."/>
            <person name="Paps J."/>
            <person name="Parkinson J."/>
            <person name="Pouchkina-Stantcheva N."/>
            <person name="Riddiford N."/>
            <person name="Rosenzvit M."/>
            <person name="Salinas G."/>
            <person name="Wasmuth J.D."/>
            <person name="Zamanian M."/>
            <person name="Zheng Y."/>
            <person name="Cai X."/>
            <person name="Soberon X."/>
            <person name="Olson P.D."/>
            <person name="Laclette J.P."/>
            <person name="Brehm K."/>
            <person name="Berriman M."/>
            <person name="Garciarrubio A."/>
            <person name="Bobes R.J."/>
            <person name="Fragoso G."/>
            <person name="Sanchez-Flores A."/>
            <person name="Estrada K."/>
            <person name="Cevallos M.A."/>
            <person name="Morett E."/>
            <person name="Gonzalez V."/>
            <person name="Portillo T."/>
            <person name="Ochoa-Leyva A."/>
            <person name="Jose M.V."/>
            <person name="Sciutto E."/>
            <person name="Landa A."/>
            <person name="Jimenez L."/>
            <person name="Valdes V."/>
            <person name="Carrero J.C."/>
            <person name="Larralde C."/>
            <person name="Morales-Montor J."/>
            <person name="Limon-Lason J."/>
            <person name="Soberon X."/>
            <person name="Laclette J.P."/>
        </authorList>
    </citation>
    <scope>NUCLEOTIDE SEQUENCE [LARGE SCALE GENOMIC DNA]</scope>
</reference>
<dbReference type="Proteomes" id="UP000492820">
    <property type="component" value="Unassembled WGS sequence"/>
</dbReference>